<feature type="domain" description="Response regulatory" evidence="6">
    <location>
        <begin position="1"/>
        <end position="81"/>
    </location>
</feature>
<dbReference type="Proteomes" id="UP000248724">
    <property type="component" value="Unassembled WGS sequence"/>
</dbReference>
<evidence type="ECO:0000256" key="4">
    <source>
        <dbReference type="ARBA" id="ARBA00023163"/>
    </source>
</evidence>
<dbReference type="InterPro" id="IPR001789">
    <property type="entry name" value="Sig_transdc_resp-reg_receiver"/>
</dbReference>
<dbReference type="GO" id="GO:0000156">
    <property type="term" value="F:phosphorelay response regulator activity"/>
    <property type="evidence" value="ECO:0007669"/>
    <property type="project" value="TreeGrafter"/>
</dbReference>
<dbReference type="PANTHER" id="PTHR48111:SF22">
    <property type="entry name" value="REGULATOR OF RPOS"/>
    <property type="match status" value="1"/>
</dbReference>
<feature type="non-terminal residue" evidence="7">
    <location>
        <position position="81"/>
    </location>
</feature>
<evidence type="ECO:0000256" key="3">
    <source>
        <dbReference type="ARBA" id="ARBA00023125"/>
    </source>
</evidence>
<name>A0A2W6AK79_9BACT</name>
<dbReference type="SUPFAM" id="SSF52172">
    <property type="entry name" value="CheY-like"/>
    <property type="match status" value="1"/>
</dbReference>
<organism evidence="7 8">
    <name type="scientific">Candidatus Aeolococcus gillhamiae</name>
    <dbReference type="NCBI Taxonomy" id="3127015"/>
    <lineage>
        <taxon>Bacteria</taxon>
        <taxon>Bacillati</taxon>
        <taxon>Candidatus Dormiibacterota</taxon>
        <taxon>Candidatus Dormibacteria</taxon>
        <taxon>Candidatus Aeolococcales</taxon>
        <taxon>Candidatus Aeolococcaceae</taxon>
        <taxon>Candidatus Aeolococcus</taxon>
    </lineage>
</organism>
<dbReference type="Gene3D" id="3.40.50.2300">
    <property type="match status" value="1"/>
</dbReference>
<comment type="caution">
    <text evidence="7">The sequence shown here is derived from an EMBL/GenBank/DDBJ whole genome shotgun (WGS) entry which is preliminary data.</text>
</comment>
<keyword evidence="1" id="KW-0902">Two-component regulatory system</keyword>
<keyword evidence="4" id="KW-0804">Transcription</keyword>
<evidence type="ECO:0000256" key="5">
    <source>
        <dbReference type="PROSITE-ProRule" id="PRU00169"/>
    </source>
</evidence>
<sequence>MLVVEDDTDVGDAVRRGLEETGILAEWSADADEAVLAAGNGHFDVIVLDVMLGRGMDGFELCRLLRGRAIPSAILMLTARD</sequence>
<evidence type="ECO:0000259" key="6">
    <source>
        <dbReference type="PROSITE" id="PS50110"/>
    </source>
</evidence>
<evidence type="ECO:0000256" key="2">
    <source>
        <dbReference type="ARBA" id="ARBA00023015"/>
    </source>
</evidence>
<dbReference type="GO" id="GO:0000976">
    <property type="term" value="F:transcription cis-regulatory region binding"/>
    <property type="evidence" value="ECO:0007669"/>
    <property type="project" value="TreeGrafter"/>
</dbReference>
<evidence type="ECO:0000256" key="1">
    <source>
        <dbReference type="ARBA" id="ARBA00023012"/>
    </source>
</evidence>
<accession>A0A2W6AK79</accession>
<keyword evidence="3 7" id="KW-0238">DNA-binding</keyword>
<keyword evidence="5" id="KW-0597">Phosphoprotein</keyword>
<evidence type="ECO:0000313" key="7">
    <source>
        <dbReference type="EMBL" id="PZR84054.1"/>
    </source>
</evidence>
<dbReference type="GO" id="GO:0006355">
    <property type="term" value="P:regulation of DNA-templated transcription"/>
    <property type="evidence" value="ECO:0007669"/>
    <property type="project" value="TreeGrafter"/>
</dbReference>
<gene>
    <name evidence="7" type="ORF">DLM65_00700</name>
</gene>
<dbReference type="PROSITE" id="PS50110">
    <property type="entry name" value="RESPONSE_REGULATORY"/>
    <property type="match status" value="1"/>
</dbReference>
<proteinExistence type="predicted"/>
<dbReference type="GO" id="GO:0032993">
    <property type="term" value="C:protein-DNA complex"/>
    <property type="evidence" value="ECO:0007669"/>
    <property type="project" value="TreeGrafter"/>
</dbReference>
<keyword evidence="2" id="KW-0805">Transcription regulation</keyword>
<dbReference type="InterPro" id="IPR011006">
    <property type="entry name" value="CheY-like_superfamily"/>
</dbReference>
<evidence type="ECO:0000313" key="8">
    <source>
        <dbReference type="Proteomes" id="UP000248724"/>
    </source>
</evidence>
<protein>
    <submittedName>
        <fullName evidence="7">DNA-binding response regulator</fullName>
    </submittedName>
</protein>
<dbReference type="InterPro" id="IPR039420">
    <property type="entry name" value="WalR-like"/>
</dbReference>
<feature type="modified residue" description="4-aspartylphosphate" evidence="5">
    <location>
        <position position="49"/>
    </location>
</feature>
<dbReference type="GO" id="GO:0005829">
    <property type="term" value="C:cytosol"/>
    <property type="evidence" value="ECO:0007669"/>
    <property type="project" value="TreeGrafter"/>
</dbReference>
<dbReference type="AlphaFoldDB" id="A0A2W6AK79"/>
<reference evidence="7 8" key="1">
    <citation type="journal article" date="2017" name="Nature">
        <title>Atmospheric trace gases support primary production in Antarctic desert surface soil.</title>
        <authorList>
            <person name="Ji M."/>
            <person name="Greening C."/>
            <person name="Vanwonterghem I."/>
            <person name="Carere C.R."/>
            <person name="Bay S.K."/>
            <person name="Steen J.A."/>
            <person name="Montgomery K."/>
            <person name="Lines T."/>
            <person name="Beardall J."/>
            <person name="van Dorst J."/>
            <person name="Snape I."/>
            <person name="Stott M.B."/>
            <person name="Hugenholtz P."/>
            <person name="Ferrari B.C."/>
        </authorList>
    </citation>
    <scope>NUCLEOTIDE SEQUENCE [LARGE SCALE GENOMIC DNA]</scope>
    <source>
        <strain evidence="7">RRmetagenome_bin12</strain>
    </source>
</reference>
<dbReference type="PANTHER" id="PTHR48111">
    <property type="entry name" value="REGULATOR OF RPOS"/>
    <property type="match status" value="1"/>
</dbReference>
<dbReference type="EMBL" id="QHBU01000013">
    <property type="protein sequence ID" value="PZR84054.1"/>
    <property type="molecule type" value="Genomic_DNA"/>
</dbReference>
<dbReference type="Pfam" id="PF00072">
    <property type="entry name" value="Response_reg"/>
    <property type="match status" value="1"/>
</dbReference>